<dbReference type="PANTHER" id="PTHR16675:SF193">
    <property type="entry name" value="LOC571647 PROTEIN-RELATED"/>
    <property type="match status" value="1"/>
</dbReference>
<dbReference type="InterPro" id="IPR050208">
    <property type="entry name" value="MHC_class-I_related"/>
</dbReference>
<dbReference type="InterPro" id="IPR003597">
    <property type="entry name" value="Ig_C1-set"/>
</dbReference>
<evidence type="ECO:0000256" key="1">
    <source>
        <dbReference type="ARBA" id="ARBA00023180"/>
    </source>
</evidence>
<feature type="domain" description="Ig-like" evidence="3">
    <location>
        <begin position="172"/>
        <end position="258"/>
    </location>
</feature>
<proteinExistence type="predicted"/>
<evidence type="ECO:0000313" key="4">
    <source>
        <dbReference type="EMBL" id="KAL1254939.1"/>
    </source>
</evidence>
<dbReference type="InterPro" id="IPR011161">
    <property type="entry name" value="MHC_I-like_Ag-recog"/>
</dbReference>
<organism evidence="4 5">
    <name type="scientific">Cirrhinus molitorella</name>
    <name type="common">mud carp</name>
    <dbReference type="NCBI Taxonomy" id="172907"/>
    <lineage>
        <taxon>Eukaryota</taxon>
        <taxon>Metazoa</taxon>
        <taxon>Chordata</taxon>
        <taxon>Craniata</taxon>
        <taxon>Vertebrata</taxon>
        <taxon>Euteleostomi</taxon>
        <taxon>Actinopterygii</taxon>
        <taxon>Neopterygii</taxon>
        <taxon>Teleostei</taxon>
        <taxon>Ostariophysi</taxon>
        <taxon>Cypriniformes</taxon>
        <taxon>Cyprinidae</taxon>
        <taxon>Labeoninae</taxon>
        <taxon>Labeonini</taxon>
        <taxon>Cirrhinus</taxon>
    </lineage>
</organism>
<dbReference type="SUPFAM" id="SSF48726">
    <property type="entry name" value="Immunoglobulin"/>
    <property type="match status" value="3"/>
</dbReference>
<comment type="caution">
    <text evidence="4">The sequence shown here is derived from an EMBL/GenBank/DDBJ whole genome shotgun (WGS) entry which is preliminary data.</text>
</comment>
<evidence type="ECO:0000313" key="5">
    <source>
        <dbReference type="Proteomes" id="UP001558613"/>
    </source>
</evidence>
<dbReference type="Gene3D" id="2.60.40.10">
    <property type="entry name" value="Immunoglobulins"/>
    <property type="match status" value="3"/>
</dbReference>
<keyword evidence="2" id="KW-0812">Transmembrane</keyword>
<sequence length="778" mass="89383">RHYLQFDYTVLTKPDGFSGPVFSAVCVCDDRQISHYSNEEQTWKRDCSDAEICSEEPPDPGDWFINLVNTLANCTSSRCDGLHTLQRRVGCEVDKHPDGSVKMVNAFDEYGFDGEEFIAFNIDTMQWKDKSPKAKETKMKWDTYRFHNQDLQSYLNKCMDWISTFNASISSPPALYMFTSAAPYDQSKLILTCLASGFYPKHIEMNITLNNITLQPFSSTGVRPNNNQSFQIRTSVEIHRDEKQSYECHVLHSSQTFTKSWERHYLQFDYTVLTKPDGFSGPVFSAVCVCDDRQISHYSNEEQTWKRDCLDAEICSEEPHGSRDWFINLVNSLSNCTSSRCDGLHTLQRRVGCEVDKHPDGSVKMVNAFDEYGFDGEDFLAFDIDTMQWKDETPPALHMFASAAPHDKSKLILSCLASGFYPKHIEMNITLNNITLQPFSSTGVRPNNNQSFQIRTSVEINREEKQSYECRVLHSVEGTEYRWEPSLSAVGLYDDRQISHYSNEEQTWNIDCLDAENWRDHEKPHDPRVWFINLVNALANCTSSRCEGLHTLQRRIGCEVDKHPDGSVKIVNAFDEYGYDGEDFIAFDIDAMQWKDKSPKAKETKKTWDTYRFRNQDLQSYLNKCMDWISTFNASISNPPALYMFTSAAPHDQSKLILTCLSTGFYPKLIQMNITLNNITLQPFSSTGVRPNNNQSFQIRTSVEIHRDEKQSYECHVLHSGQTFTKSRDGSLESRSHIWIAAAGAFFAVAVLCIFRRKKGQMNYNGSTTEHRESQRIS</sequence>
<dbReference type="InterPro" id="IPR007110">
    <property type="entry name" value="Ig-like_dom"/>
</dbReference>
<feature type="transmembrane region" description="Helical" evidence="2">
    <location>
        <begin position="736"/>
        <end position="755"/>
    </location>
</feature>
<dbReference type="InterPro" id="IPR036179">
    <property type="entry name" value="Ig-like_dom_sf"/>
</dbReference>
<dbReference type="PROSITE" id="PS50835">
    <property type="entry name" value="IG_LIKE"/>
    <property type="match status" value="2"/>
</dbReference>
<dbReference type="EMBL" id="JAYMGO010000019">
    <property type="protein sequence ID" value="KAL1254939.1"/>
    <property type="molecule type" value="Genomic_DNA"/>
</dbReference>
<dbReference type="Gene3D" id="3.30.500.10">
    <property type="entry name" value="MHC class I-like antigen recognition-like"/>
    <property type="match status" value="3"/>
</dbReference>
<evidence type="ECO:0000259" key="3">
    <source>
        <dbReference type="PROSITE" id="PS50835"/>
    </source>
</evidence>
<dbReference type="Pfam" id="PF00129">
    <property type="entry name" value="MHC_I"/>
    <property type="match status" value="3"/>
</dbReference>
<name>A0ABR3LTC9_9TELE</name>
<protein>
    <recommendedName>
        <fullName evidence="3">Ig-like domain-containing protein</fullName>
    </recommendedName>
</protein>
<keyword evidence="2" id="KW-0472">Membrane</keyword>
<dbReference type="PANTHER" id="PTHR16675">
    <property type="entry name" value="MHC CLASS I-RELATED"/>
    <property type="match status" value="1"/>
</dbReference>
<keyword evidence="5" id="KW-1185">Reference proteome</keyword>
<dbReference type="InterPro" id="IPR013783">
    <property type="entry name" value="Ig-like_fold"/>
</dbReference>
<dbReference type="Pfam" id="PF07654">
    <property type="entry name" value="C1-set"/>
    <property type="match status" value="3"/>
</dbReference>
<dbReference type="SMART" id="SM00407">
    <property type="entry name" value="IGc1"/>
    <property type="match status" value="3"/>
</dbReference>
<feature type="non-terminal residue" evidence="4">
    <location>
        <position position="1"/>
    </location>
</feature>
<dbReference type="Proteomes" id="UP001558613">
    <property type="component" value="Unassembled WGS sequence"/>
</dbReference>
<dbReference type="SUPFAM" id="SSF54452">
    <property type="entry name" value="MHC antigen-recognition domain"/>
    <property type="match status" value="3"/>
</dbReference>
<evidence type="ECO:0000256" key="2">
    <source>
        <dbReference type="SAM" id="Phobius"/>
    </source>
</evidence>
<accession>A0ABR3LTC9</accession>
<keyword evidence="1" id="KW-0325">Glycoprotein</keyword>
<feature type="domain" description="Ig-like" evidence="3">
    <location>
        <begin position="394"/>
        <end position="488"/>
    </location>
</feature>
<gene>
    <name evidence="4" type="ORF">QQF64_013000</name>
</gene>
<dbReference type="InterPro" id="IPR011162">
    <property type="entry name" value="MHC_I/II-like_Ag-recog"/>
</dbReference>
<reference evidence="4 5" key="1">
    <citation type="submission" date="2023-09" db="EMBL/GenBank/DDBJ databases">
        <authorList>
            <person name="Wang M."/>
        </authorList>
    </citation>
    <scope>NUCLEOTIDE SEQUENCE [LARGE SCALE GENOMIC DNA]</scope>
    <source>
        <strain evidence="4">GT-2023</strain>
        <tissue evidence="4">Liver</tissue>
    </source>
</reference>
<dbReference type="InterPro" id="IPR037055">
    <property type="entry name" value="MHC_I-like_Ag-recog_sf"/>
</dbReference>
<keyword evidence="2" id="KW-1133">Transmembrane helix</keyword>